<dbReference type="EMBL" id="BMJQ01000002">
    <property type="protein sequence ID" value="GGF05770.1"/>
    <property type="molecule type" value="Genomic_DNA"/>
</dbReference>
<reference evidence="2" key="1">
    <citation type="journal article" date="2014" name="Int. J. Syst. Evol. Microbiol.">
        <title>Complete genome sequence of Corynebacterium casei LMG S-19264T (=DSM 44701T), isolated from a smear-ripened cheese.</title>
        <authorList>
            <consortium name="US DOE Joint Genome Institute (JGI-PGF)"/>
            <person name="Walter F."/>
            <person name="Albersmeier A."/>
            <person name="Kalinowski J."/>
            <person name="Ruckert C."/>
        </authorList>
    </citation>
    <scope>NUCLEOTIDE SEQUENCE</scope>
    <source>
        <strain evidence="2">CGMCC 1.15725</strain>
    </source>
</reference>
<sequence>MSSKIPPAEWDAIAARRDNGESVAYIARTYETSPATIYGILKKVAEAKAGQAPSPTQEAPAQEPPAPAAPQPAAPVVKARPAEAPAARPAVAPAPAAAETAPAATVPPRREPSRLTLASAAPPRPAPAPAPTPAPTPAPVQAAPAPVAPATPAPATPAQAPAAPATAAPQAQPATPFRFTYENRAVEPPPRQPRQPMPPRPFAEQEPKTALNANLDAELRAQADAAIATFQSAFEQVLGEETAATRKALRQAASDLMRVAARTTIALERKDAIADRAAMPQMQRYRNEPPGEPGGEFRHGRRPPRN</sequence>
<dbReference type="RefSeq" id="WP_189042957.1">
    <property type="nucleotide sequence ID" value="NZ_BMJQ01000002.1"/>
</dbReference>
<protein>
    <recommendedName>
        <fullName evidence="4">Helix-turn-helix domain-containing protein</fullName>
    </recommendedName>
</protein>
<organism evidence="2 3">
    <name type="scientific">Aliidongia dinghuensis</name>
    <dbReference type="NCBI Taxonomy" id="1867774"/>
    <lineage>
        <taxon>Bacteria</taxon>
        <taxon>Pseudomonadati</taxon>
        <taxon>Pseudomonadota</taxon>
        <taxon>Alphaproteobacteria</taxon>
        <taxon>Rhodospirillales</taxon>
        <taxon>Dongiaceae</taxon>
        <taxon>Aliidongia</taxon>
    </lineage>
</organism>
<comment type="caution">
    <text evidence="2">The sequence shown here is derived from an EMBL/GenBank/DDBJ whole genome shotgun (WGS) entry which is preliminary data.</text>
</comment>
<evidence type="ECO:0000313" key="2">
    <source>
        <dbReference type="EMBL" id="GGF05770.1"/>
    </source>
</evidence>
<feature type="region of interest" description="Disordered" evidence="1">
    <location>
        <begin position="271"/>
        <end position="306"/>
    </location>
</feature>
<feature type="region of interest" description="Disordered" evidence="1">
    <location>
        <begin position="46"/>
        <end position="209"/>
    </location>
</feature>
<evidence type="ECO:0000256" key="1">
    <source>
        <dbReference type="SAM" id="MobiDB-lite"/>
    </source>
</evidence>
<name>A0A8J2YRQ3_9PROT</name>
<feature type="compositionally biased region" description="Pro residues" evidence="1">
    <location>
        <begin position="146"/>
        <end position="155"/>
    </location>
</feature>
<feature type="compositionally biased region" description="Pro residues" evidence="1">
    <location>
        <begin position="187"/>
        <end position="201"/>
    </location>
</feature>
<feature type="compositionally biased region" description="Low complexity" evidence="1">
    <location>
        <begin position="156"/>
        <end position="176"/>
    </location>
</feature>
<feature type="compositionally biased region" description="Low complexity" evidence="1">
    <location>
        <begin position="51"/>
        <end position="61"/>
    </location>
</feature>
<feature type="compositionally biased region" description="Pro residues" evidence="1">
    <location>
        <begin position="122"/>
        <end position="138"/>
    </location>
</feature>
<dbReference type="AlphaFoldDB" id="A0A8J2YRQ3"/>
<feature type="compositionally biased region" description="Pro residues" evidence="1">
    <location>
        <begin position="62"/>
        <end position="73"/>
    </location>
</feature>
<evidence type="ECO:0000313" key="3">
    <source>
        <dbReference type="Proteomes" id="UP000646365"/>
    </source>
</evidence>
<dbReference type="Proteomes" id="UP000646365">
    <property type="component" value="Unassembled WGS sequence"/>
</dbReference>
<accession>A0A8J2YRQ3</accession>
<proteinExistence type="predicted"/>
<keyword evidence="3" id="KW-1185">Reference proteome</keyword>
<reference evidence="2" key="2">
    <citation type="submission" date="2020-09" db="EMBL/GenBank/DDBJ databases">
        <authorList>
            <person name="Sun Q."/>
            <person name="Zhou Y."/>
        </authorList>
    </citation>
    <scope>NUCLEOTIDE SEQUENCE</scope>
    <source>
        <strain evidence="2">CGMCC 1.15725</strain>
    </source>
</reference>
<feature type="compositionally biased region" description="Low complexity" evidence="1">
    <location>
        <begin position="74"/>
        <end position="107"/>
    </location>
</feature>
<evidence type="ECO:0008006" key="4">
    <source>
        <dbReference type="Google" id="ProtNLM"/>
    </source>
</evidence>
<gene>
    <name evidence="2" type="ORF">GCM10011611_09070</name>
</gene>